<keyword evidence="7" id="KW-1015">Disulfide bond</keyword>
<evidence type="ECO:0000256" key="6">
    <source>
        <dbReference type="ARBA" id="ARBA00023008"/>
    </source>
</evidence>
<dbReference type="PROSITE" id="PS00497">
    <property type="entry name" value="TYROSINASE_1"/>
    <property type="match status" value="1"/>
</dbReference>
<evidence type="ECO:0000256" key="2">
    <source>
        <dbReference type="ARBA" id="ARBA00009928"/>
    </source>
</evidence>
<keyword evidence="5" id="KW-0560">Oxidoreductase</keyword>
<evidence type="ECO:0000256" key="7">
    <source>
        <dbReference type="ARBA" id="ARBA00023157"/>
    </source>
</evidence>
<dbReference type="Pfam" id="PF12143">
    <property type="entry name" value="PPO1_KFDV"/>
    <property type="match status" value="1"/>
</dbReference>
<dbReference type="Pfam" id="PF12142">
    <property type="entry name" value="PPO1_DWL"/>
    <property type="match status" value="1"/>
</dbReference>
<dbReference type="InterPro" id="IPR008922">
    <property type="entry name" value="Di-copper_centre_dom_sf"/>
</dbReference>
<dbReference type="EMBL" id="OZ034817">
    <property type="protein sequence ID" value="CAL1384944.1"/>
    <property type="molecule type" value="Genomic_DNA"/>
</dbReference>
<reference evidence="11 12" key="1">
    <citation type="submission" date="2024-04" db="EMBL/GenBank/DDBJ databases">
        <authorList>
            <person name="Fracassetti M."/>
        </authorList>
    </citation>
    <scope>NUCLEOTIDE SEQUENCE [LARGE SCALE GENOMIC DNA]</scope>
</reference>
<evidence type="ECO:0000256" key="8">
    <source>
        <dbReference type="SAM" id="Phobius"/>
    </source>
</evidence>
<proteinExistence type="inferred from homology"/>
<evidence type="ECO:0000313" key="11">
    <source>
        <dbReference type="EMBL" id="CAL1384944.1"/>
    </source>
</evidence>
<evidence type="ECO:0000256" key="3">
    <source>
        <dbReference type="ARBA" id="ARBA00022723"/>
    </source>
</evidence>
<dbReference type="Pfam" id="PF00264">
    <property type="entry name" value="Tyrosinase"/>
    <property type="match status" value="1"/>
</dbReference>
<evidence type="ECO:0000256" key="1">
    <source>
        <dbReference type="ARBA" id="ARBA00001973"/>
    </source>
</evidence>
<dbReference type="PANTHER" id="PTHR11474:SF128">
    <property type="entry name" value="AUREUSIDIN SYNTHASE-LIKE"/>
    <property type="match status" value="1"/>
</dbReference>
<keyword evidence="8" id="KW-0472">Membrane</keyword>
<dbReference type="AlphaFoldDB" id="A0AAV2EGR3"/>
<dbReference type="InterPro" id="IPR050316">
    <property type="entry name" value="Tyrosinase/Hemocyanin"/>
</dbReference>
<evidence type="ECO:0000256" key="4">
    <source>
        <dbReference type="ARBA" id="ARBA00022784"/>
    </source>
</evidence>
<dbReference type="Proteomes" id="UP001497516">
    <property type="component" value="Chromosome 4"/>
</dbReference>
<organism evidence="11 12">
    <name type="scientific">Linum trigynum</name>
    <dbReference type="NCBI Taxonomy" id="586398"/>
    <lineage>
        <taxon>Eukaryota</taxon>
        <taxon>Viridiplantae</taxon>
        <taxon>Streptophyta</taxon>
        <taxon>Embryophyta</taxon>
        <taxon>Tracheophyta</taxon>
        <taxon>Spermatophyta</taxon>
        <taxon>Magnoliopsida</taxon>
        <taxon>eudicotyledons</taxon>
        <taxon>Gunneridae</taxon>
        <taxon>Pentapetalae</taxon>
        <taxon>rosids</taxon>
        <taxon>fabids</taxon>
        <taxon>Malpighiales</taxon>
        <taxon>Linaceae</taxon>
        <taxon>Linum</taxon>
    </lineage>
</organism>
<evidence type="ECO:0000259" key="10">
    <source>
        <dbReference type="PROSITE" id="PS00498"/>
    </source>
</evidence>
<dbReference type="PRINTS" id="PR00092">
    <property type="entry name" value="TYROSINASE"/>
</dbReference>
<dbReference type="InterPro" id="IPR022739">
    <property type="entry name" value="Polyphenol_oxidase_cen"/>
</dbReference>
<keyword evidence="8" id="KW-1133">Transmembrane helix</keyword>
<dbReference type="PROSITE" id="PS00498">
    <property type="entry name" value="TYROSINASE_2"/>
    <property type="match status" value="1"/>
</dbReference>
<name>A0AAV2EGR3_9ROSI</name>
<comment type="cofactor">
    <cofactor evidence="1">
        <name>Cu(2+)</name>
        <dbReference type="ChEBI" id="CHEBI:29036"/>
    </cofactor>
</comment>
<dbReference type="SUPFAM" id="SSF48056">
    <property type="entry name" value="Di-copper centre-containing domain"/>
    <property type="match status" value="1"/>
</dbReference>
<comment type="similarity">
    <text evidence="2">Belongs to the tyrosinase family.</text>
</comment>
<dbReference type="Gene3D" id="1.10.1280.10">
    <property type="entry name" value="Di-copper center containing domain from catechol oxidase"/>
    <property type="match status" value="1"/>
</dbReference>
<dbReference type="InterPro" id="IPR022740">
    <property type="entry name" value="Polyphenol_oxidase_C"/>
</dbReference>
<keyword evidence="3" id="KW-0479">Metal-binding</keyword>
<dbReference type="GO" id="GO:0004097">
    <property type="term" value="F:catechol oxidase activity"/>
    <property type="evidence" value="ECO:0007669"/>
    <property type="project" value="InterPro"/>
</dbReference>
<feature type="transmembrane region" description="Helical" evidence="8">
    <location>
        <begin position="6"/>
        <end position="26"/>
    </location>
</feature>
<protein>
    <recommendedName>
        <fullName evidence="9 10">Tyrosinase copper-binding domain-containing protein</fullName>
    </recommendedName>
</protein>
<evidence type="ECO:0000259" key="9">
    <source>
        <dbReference type="PROSITE" id="PS00497"/>
    </source>
</evidence>
<accession>A0AAV2EGR3</accession>
<keyword evidence="12" id="KW-1185">Reference proteome</keyword>
<dbReference type="GO" id="GO:0046872">
    <property type="term" value="F:metal ion binding"/>
    <property type="evidence" value="ECO:0007669"/>
    <property type="project" value="UniProtKB-KW"/>
</dbReference>
<evidence type="ECO:0000256" key="5">
    <source>
        <dbReference type="ARBA" id="ARBA00023002"/>
    </source>
</evidence>
<keyword evidence="8" id="KW-0812">Transmembrane</keyword>
<evidence type="ECO:0000313" key="12">
    <source>
        <dbReference type="Proteomes" id="UP001497516"/>
    </source>
</evidence>
<gene>
    <name evidence="11" type="ORF">LTRI10_LOCUS26111</name>
</gene>
<feature type="domain" description="Tyrosinase copper-binding" evidence="9">
    <location>
        <begin position="181"/>
        <end position="198"/>
    </location>
</feature>
<dbReference type="InterPro" id="IPR002227">
    <property type="entry name" value="Tyrosinase_Cu-bd"/>
</dbReference>
<keyword evidence="4" id="KW-0883">Thioether bond</keyword>
<feature type="domain" description="Tyrosinase copper-binding" evidence="10">
    <location>
        <begin position="338"/>
        <end position="349"/>
    </location>
</feature>
<dbReference type="PANTHER" id="PTHR11474">
    <property type="entry name" value="TYROSINASE FAMILY MEMBER"/>
    <property type="match status" value="1"/>
</dbReference>
<keyword evidence="6" id="KW-0186">Copper</keyword>
<sequence>MDPQKWILSIITLICILGASVFMLSAMDSSSIRTEIIGQLNRVVPDGLGGWSAVFTTPTTATKSGENQKGKLLPVQVNLTTCLPTFGRPGKPVYCCPPRNMLDDPIVDFEFPDPTQTPVLVRRFAHRLDEESIAKYEKAVSIMRSLPYSDPRSFTRQANLHCQYCTGSFLQQHSTLPVRVHKTWIFFPWHRMYLYFHEKILGNLIGDENFAIPFWPWDLPEGMTLPAFYLNGSFINHQRDPTHFPPAVADLDFQLAPGGSTPEEQTDLNLALMYNQMVSGAKTAELFMGCAYKTGEGGDCFGPGTMERAPHNTIHKWVGSEFHTGREDMGVFYSAARDPSFYAHHSNIDRLWEVWRSTHPEMNDPEFLDSYMYFHDENRRLVRIRFRDVMDIDMLRYRYEDVENTWLAARPKPSVPPRLARREIREREERLELPGSHFGPTGRVLDSPVTVRVVRPREVRSRTRRGKEQQLEEILVVEGIDVKADDFVKFDVYVNVVNGTIMSPKYREFVGTFVDIPSGSSVGKKITLKLGISEALEDLEADQDRAIWVTLLPRTENCNKVIVDGLRVEFTRK</sequence>